<dbReference type="InterPro" id="IPR036533">
    <property type="entry name" value="BAG_dom_sf"/>
</dbReference>
<evidence type="ECO:0000313" key="3">
    <source>
        <dbReference type="EMBL" id="CAJ1965619.1"/>
    </source>
</evidence>
<reference evidence="1" key="1">
    <citation type="submission" date="2023-08" db="EMBL/GenBank/DDBJ databases">
        <authorList>
            <person name="Audoor S."/>
            <person name="Bilcke G."/>
        </authorList>
    </citation>
    <scope>NUCLEOTIDE SEQUENCE</scope>
</reference>
<dbReference type="GO" id="GO:0051087">
    <property type="term" value="F:protein-folding chaperone binding"/>
    <property type="evidence" value="ECO:0007669"/>
    <property type="project" value="InterPro"/>
</dbReference>
<protein>
    <submittedName>
        <fullName evidence="1">Uncharacterized protein</fullName>
    </submittedName>
</protein>
<name>A0AAD2CCY2_9STRA</name>
<proteinExistence type="predicted"/>
<keyword evidence="4" id="KW-1185">Reference proteome</keyword>
<dbReference type="Gene3D" id="1.20.58.120">
    <property type="entry name" value="BAG domain"/>
    <property type="match status" value="1"/>
</dbReference>
<dbReference type="Proteomes" id="UP001295423">
    <property type="component" value="Unassembled WGS sequence"/>
</dbReference>
<dbReference type="AlphaFoldDB" id="A0AAD2CCY2"/>
<gene>
    <name evidence="2" type="ORF">CYCCA115_LOCUS16697</name>
    <name evidence="1" type="ORF">CYCCA115_LOCUS1864</name>
    <name evidence="3" type="ORF">CYCCA115_LOCUS21211</name>
</gene>
<dbReference type="EMBL" id="CAKOGP040000113">
    <property type="protein sequence ID" value="CAJ1930209.1"/>
    <property type="molecule type" value="Genomic_DNA"/>
</dbReference>
<accession>A0AAD2CCY2</accession>
<evidence type="ECO:0000313" key="1">
    <source>
        <dbReference type="EMBL" id="CAJ1930209.1"/>
    </source>
</evidence>
<comment type="caution">
    <text evidence="1">The sequence shown here is derived from an EMBL/GenBank/DDBJ whole genome shotgun (WGS) entry which is preliminary data.</text>
</comment>
<evidence type="ECO:0000313" key="4">
    <source>
        <dbReference type="Proteomes" id="UP001295423"/>
    </source>
</evidence>
<evidence type="ECO:0000313" key="2">
    <source>
        <dbReference type="EMBL" id="CAJ1957399.1"/>
    </source>
</evidence>
<dbReference type="EMBL" id="CAKOGP040002207">
    <property type="protein sequence ID" value="CAJ1965619.1"/>
    <property type="molecule type" value="Genomic_DNA"/>
</dbReference>
<organism evidence="1 4">
    <name type="scientific">Cylindrotheca closterium</name>
    <dbReference type="NCBI Taxonomy" id="2856"/>
    <lineage>
        <taxon>Eukaryota</taxon>
        <taxon>Sar</taxon>
        <taxon>Stramenopiles</taxon>
        <taxon>Ochrophyta</taxon>
        <taxon>Bacillariophyta</taxon>
        <taxon>Bacillariophyceae</taxon>
        <taxon>Bacillariophycidae</taxon>
        <taxon>Bacillariales</taxon>
        <taxon>Bacillariaceae</taxon>
        <taxon>Cylindrotheca</taxon>
    </lineage>
</organism>
<sequence length="181" mass="20492">MMQIKAQFSTIILGTLSFAGSSYVLYHVARSFYQYGCEGTLNLIWLGDPFPNSPILEYSKLVVVTESSLKKEENLLDEIESARQRAEAEVLDGGDKSTKRSLLLLWMRNYPELEKVLGEISHKLDKIAARVDGILLSNVDSSARKVQELRSKRKELSRKTVACMGRCDALMTLFKVLRDEK</sequence>
<dbReference type="EMBL" id="CAKOGP040001942">
    <property type="protein sequence ID" value="CAJ1957399.1"/>
    <property type="molecule type" value="Genomic_DNA"/>
</dbReference>